<dbReference type="GO" id="GO:0003723">
    <property type="term" value="F:RNA binding"/>
    <property type="evidence" value="ECO:0007669"/>
    <property type="project" value="TreeGrafter"/>
</dbReference>
<evidence type="ECO:0000313" key="5">
    <source>
        <dbReference type="EMBL" id="TBU08515.1"/>
    </source>
</evidence>
<evidence type="ECO:0000256" key="1">
    <source>
        <dbReference type="ARBA" id="ARBA00022603"/>
    </source>
</evidence>
<dbReference type="VEuPathDB" id="MicrosporidiaDB:CWI36_0129p0040"/>
<dbReference type="Pfam" id="PF05958">
    <property type="entry name" value="tRNA_U5-meth_tr"/>
    <property type="match status" value="2"/>
</dbReference>
<keyword evidence="3 4" id="KW-0949">S-adenosyl-L-methionine</keyword>
<evidence type="ECO:0000313" key="6">
    <source>
        <dbReference type="Proteomes" id="UP000291404"/>
    </source>
</evidence>
<dbReference type="SUPFAM" id="SSF53335">
    <property type="entry name" value="S-adenosyl-L-methionine-dependent methyltransferases"/>
    <property type="match status" value="1"/>
</dbReference>
<dbReference type="Proteomes" id="UP000291404">
    <property type="component" value="Unassembled WGS sequence"/>
</dbReference>
<keyword evidence="6" id="KW-1185">Reference proteome</keyword>
<dbReference type="STRING" id="148818.A0A4Q9LM05"/>
<dbReference type="GO" id="GO:0032259">
    <property type="term" value="P:methylation"/>
    <property type="evidence" value="ECO:0007669"/>
    <property type="project" value="UniProtKB-KW"/>
</dbReference>
<comment type="similarity">
    <text evidence="4">Belongs to the class I-like SAM-binding methyltransferase superfamily. RNA M5U methyltransferase family.</text>
</comment>
<name>A0A4Q9LM05_9MICR</name>
<dbReference type="Gene3D" id="3.40.50.150">
    <property type="entry name" value="Vaccinia Virus protein VP39"/>
    <property type="match status" value="1"/>
</dbReference>
<dbReference type="PROSITE" id="PS51687">
    <property type="entry name" value="SAM_MT_RNA_M5U"/>
    <property type="match status" value="1"/>
</dbReference>
<dbReference type="VEuPathDB" id="MicrosporidiaDB:CWI39_0825p0010"/>
<comment type="caution">
    <text evidence="4">Lacks conserved residue(s) required for the propagation of feature annotation.</text>
</comment>
<accession>A0A4Q9LM05</accession>
<reference evidence="5 6" key="1">
    <citation type="submission" date="2017-12" db="EMBL/GenBank/DDBJ databases">
        <authorList>
            <person name="Pombert J.-F."/>
            <person name="Haag K.L."/>
            <person name="Ebert D."/>
        </authorList>
    </citation>
    <scope>NUCLEOTIDE SEQUENCE [LARGE SCALE GENOMIC DNA]</scope>
    <source>
        <strain evidence="5">BE-OM-2</strain>
    </source>
</reference>
<keyword evidence="1 4" id="KW-0489">Methyltransferase</keyword>
<dbReference type="EMBL" id="PITI01000129">
    <property type="protein sequence ID" value="TBU08515.1"/>
    <property type="molecule type" value="Genomic_DNA"/>
</dbReference>
<keyword evidence="2 4" id="KW-0808">Transferase</keyword>
<dbReference type="PANTHER" id="PTHR45904:SF2">
    <property type="entry name" value="TRNA (URACIL-5-)-METHYLTRANSFERASE HOMOLOG A"/>
    <property type="match status" value="1"/>
</dbReference>
<dbReference type="InterPro" id="IPR045850">
    <property type="entry name" value="TRM2_met"/>
</dbReference>
<dbReference type="GO" id="GO:0006396">
    <property type="term" value="P:RNA processing"/>
    <property type="evidence" value="ECO:0007669"/>
    <property type="project" value="InterPro"/>
</dbReference>
<gene>
    <name evidence="5" type="ORF">CWI36_0129p0040</name>
</gene>
<dbReference type="InterPro" id="IPR029063">
    <property type="entry name" value="SAM-dependent_MTases_sf"/>
</dbReference>
<proteinExistence type="inferred from homology"/>
<organism evidence="5 6">
    <name type="scientific">Hamiltosporidium magnivora</name>
    <dbReference type="NCBI Taxonomy" id="148818"/>
    <lineage>
        <taxon>Eukaryota</taxon>
        <taxon>Fungi</taxon>
        <taxon>Fungi incertae sedis</taxon>
        <taxon>Microsporidia</taxon>
        <taxon>Dubosqiidae</taxon>
        <taxon>Hamiltosporidium</taxon>
    </lineage>
</organism>
<evidence type="ECO:0000256" key="4">
    <source>
        <dbReference type="PROSITE-ProRule" id="PRU01024"/>
    </source>
</evidence>
<sequence length="506" mass="58872">MLQYKISEIPRYATISQLKKSFVKNLKIKVSDFKITYVQKNDFGFIIFKESLSSQQLEQFENFYLKNNVKLKFRRLEDKEDGFFGKKSKEICFQSHNTVSMEIDIRDVVTTLWKMPYEEQLRYKSNTLESFYKNIYKNSISMKSSDTKVRNNCQFSFGFDKNNDIIVGFRGHKFIEYPNLVYNVSNCLNVSENMKNIVGNLNNILQDKKDLVFDRINKKGFLMILSVREFNDKSSSLIKIKSKDISLKEFEEIIDISRNILTDNSFLQISNDTFEGIKPEKNILSKELTDSFLNEIKTKYTQPDETLDISPVVICLKGHPDLETCLLSNFKFKISIFSFFQINTEVTEYLIQKIKKLKTTDTLLDLCCGTGMFSVCLNKDFKEILGLELSKECISDAHRNIKINGINNITLVENTVEKAKFPDKECSVILDPPRNGVSNKLMNKIKNHIFIKEIFYISCAYEKTLNNILEVVSLIDLPSFKVEWIGGFDMFPNTKNTEVLIYLKRN</sequence>
<dbReference type="PANTHER" id="PTHR45904">
    <property type="entry name" value="TRNA (URACIL-5-)-METHYLTRANSFERASE"/>
    <property type="match status" value="1"/>
</dbReference>
<evidence type="ECO:0000256" key="2">
    <source>
        <dbReference type="ARBA" id="ARBA00022679"/>
    </source>
</evidence>
<evidence type="ECO:0000256" key="3">
    <source>
        <dbReference type="ARBA" id="ARBA00022691"/>
    </source>
</evidence>
<feature type="binding site" evidence="4">
    <location>
        <position position="388"/>
    </location>
    <ligand>
        <name>S-adenosyl-L-methionine</name>
        <dbReference type="ChEBI" id="CHEBI:59789"/>
    </ligand>
</feature>
<dbReference type="GO" id="GO:0008173">
    <property type="term" value="F:RNA methyltransferase activity"/>
    <property type="evidence" value="ECO:0007669"/>
    <property type="project" value="InterPro"/>
</dbReference>
<dbReference type="AlphaFoldDB" id="A0A4Q9LM05"/>
<feature type="active site" description="Nucleophile" evidence="4">
    <location>
        <position position="459"/>
    </location>
</feature>
<comment type="caution">
    <text evidence="5">The sequence shown here is derived from an EMBL/GenBank/DDBJ whole genome shotgun (WGS) entry which is preliminary data.</text>
</comment>
<feature type="binding site" evidence="4">
    <location>
        <position position="431"/>
    </location>
    <ligand>
        <name>S-adenosyl-L-methionine</name>
        <dbReference type="ChEBI" id="CHEBI:59789"/>
    </ligand>
</feature>
<protein>
    <submittedName>
        <fullName evidence="5">tRNA (Uracil-5-)-methyltransferase</fullName>
    </submittedName>
</protein>
<dbReference type="Gene3D" id="2.40.50.1070">
    <property type="match status" value="1"/>
</dbReference>
<dbReference type="InterPro" id="IPR010280">
    <property type="entry name" value="U5_MeTrfase_fam"/>
</dbReference>
<feature type="binding site" evidence="4">
    <location>
        <position position="341"/>
    </location>
    <ligand>
        <name>S-adenosyl-L-methionine</name>
        <dbReference type="ChEBI" id="CHEBI:59789"/>
    </ligand>
</feature>